<gene>
    <name evidence="2" type="ORF">N7532_003865</name>
</gene>
<protein>
    <submittedName>
        <fullName evidence="2">Uncharacterized protein</fullName>
    </submittedName>
</protein>
<dbReference type="GeneID" id="81355338"/>
<accession>A0A9W9KEX5</accession>
<feature type="region of interest" description="Disordered" evidence="1">
    <location>
        <begin position="1"/>
        <end position="43"/>
    </location>
</feature>
<organism evidence="2 3">
    <name type="scientific">Penicillium argentinense</name>
    <dbReference type="NCBI Taxonomy" id="1131581"/>
    <lineage>
        <taxon>Eukaryota</taxon>
        <taxon>Fungi</taxon>
        <taxon>Dikarya</taxon>
        <taxon>Ascomycota</taxon>
        <taxon>Pezizomycotina</taxon>
        <taxon>Eurotiomycetes</taxon>
        <taxon>Eurotiomycetidae</taxon>
        <taxon>Eurotiales</taxon>
        <taxon>Aspergillaceae</taxon>
        <taxon>Penicillium</taxon>
    </lineage>
</organism>
<evidence type="ECO:0000313" key="3">
    <source>
        <dbReference type="Proteomes" id="UP001149074"/>
    </source>
</evidence>
<reference evidence="2" key="1">
    <citation type="submission" date="2022-11" db="EMBL/GenBank/DDBJ databases">
        <authorList>
            <person name="Petersen C."/>
        </authorList>
    </citation>
    <scope>NUCLEOTIDE SEQUENCE</scope>
    <source>
        <strain evidence="2">IBT 30761</strain>
    </source>
</reference>
<dbReference type="EMBL" id="JAPQKI010000004">
    <property type="protein sequence ID" value="KAJ5103336.1"/>
    <property type="molecule type" value="Genomic_DNA"/>
</dbReference>
<dbReference type="AlphaFoldDB" id="A0A9W9KEX5"/>
<dbReference type="Proteomes" id="UP001149074">
    <property type="component" value="Unassembled WGS sequence"/>
</dbReference>
<sequence length="152" mass="17486">MGAEQPFRERQREEESSVEPREGEHGRLEGERMQKRNPREESRLRSLARGVREELSWNCRKLSLVLLVLFVTGSLGQTRSTMPQQIPTRADSRNLMWNGVPPQQGAQHEQQQSTWCVLGGSWENAAWMTGESVAKVEADKSRRRRAETQRAD</sequence>
<keyword evidence="3" id="KW-1185">Reference proteome</keyword>
<name>A0A9W9KEX5_9EURO</name>
<proteinExistence type="predicted"/>
<evidence type="ECO:0000313" key="2">
    <source>
        <dbReference type="EMBL" id="KAJ5103336.1"/>
    </source>
</evidence>
<comment type="caution">
    <text evidence="2">The sequence shown here is derived from an EMBL/GenBank/DDBJ whole genome shotgun (WGS) entry which is preliminary data.</text>
</comment>
<evidence type="ECO:0000256" key="1">
    <source>
        <dbReference type="SAM" id="MobiDB-lite"/>
    </source>
</evidence>
<dbReference type="RefSeq" id="XP_056476716.1">
    <property type="nucleotide sequence ID" value="XM_056616359.1"/>
</dbReference>
<reference evidence="2" key="2">
    <citation type="journal article" date="2023" name="IMA Fungus">
        <title>Comparative genomic study of the Penicillium genus elucidates a diverse pangenome and 15 lateral gene transfer events.</title>
        <authorList>
            <person name="Petersen C."/>
            <person name="Sorensen T."/>
            <person name="Nielsen M.R."/>
            <person name="Sondergaard T.E."/>
            <person name="Sorensen J.L."/>
            <person name="Fitzpatrick D.A."/>
            <person name="Frisvad J.C."/>
            <person name="Nielsen K.L."/>
        </authorList>
    </citation>
    <scope>NUCLEOTIDE SEQUENCE</scope>
    <source>
        <strain evidence="2">IBT 30761</strain>
    </source>
</reference>